<dbReference type="Proteomes" id="UP000250235">
    <property type="component" value="Unassembled WGS sequence"/>
</dbReference>
<dbReference type="OrthoDB" id="653734at2759"/>
<name>A0A2Z7D5M9_9LAMI</name>
<dbReference type="SMART" id="SM00499">
    <property type="entry name" value="AAI"/>
    <property type="match status" value="1"/>
</dbReference>
<sequence>MTTYKVVLMVCLALFWAETAMVSAQCRGDFQGLVQQCARYVQKNGPTQNPSQQCCDVVKTVDFPCVCPHITADVERVVSMEKAVFVARFCGKPLAHGTRCGSKYAWDVVH</sequence>
<feature type="signal peptide" evidence="1">
    <location>
        <begin position="1"/>
        <end position="24"/>
    </location>
</feature>
<keyword evidence="4" id="KW-1185">Reference proteome</keyword>
<evidence type="ECO:0000313" key="3">
    <source>
        <dbReference type="EMBL" id="KZV54450.1"/>
    </source>
</evidence>
<evidence type="ECO:0000259" key="2">
    <source>
        <dbReference type="SMART" id="SM00499"/>
    </source>
</evidence>
<gene>
    <name evidence="3" type="ORF">F511_09765</name>
</gene>
<organism evidence="3 4">
    <name type="scientific">Dorcoceras hygrometricum</name>
    <dbReference type="NCBI Taxonomy" id="472368"/>
    <lineage>
        <taxon>Eukaryota</taxon>
        <taxon>Viridiplantae</taxon>
        <taxon>Streptophyta</taxon>
        <taxon>Embryophyta</taxon>
        <taxon>Tracheophyta</taxon>
        <taxon>Spermatophyta</taxon>
        <taxon>Magnoliopsida</taxon>
        <taxon>eudicotyledons</taxon>
        <taxon>Gunneridae</taxon>
        <taxon>Pentapetalae</taxon>
        <taxon>asterids</taxon>
        <taxon>lamiids</taxon>
        <taxon>Lamiales</taxon>
        <taxon>Gesneriaceae</taxon>
        <taxon>Didymocarpoideae</taxon>
        <taxon>Trichosporeae</taxon>
        <taxon>Loxocarpinae</taxon>
        <taxon>Dorcoceras</taxon>
    </lineage>
</organism>
<feature type="chain" id="PRO_5016404036" evidence="1">
    <location>
        <begin position="25"/>
        <end position="110"/>
    </location>
</feature>
<dbReference type="Gene3D" id="1.10.110.10">
    <property type="entry name" value="Plant lipid-transfer and hydrophobic proteins"/>
    <property type="match status" value="1"/>
</dbReference>
<reference evidence="3 4" key="1">
    <citation type="journal article" date="2015" name="Proc. Natl. Acad. Sci. U.S.A.">
        <title>The resurrection genome of Boea hygrometrica: A blueprint for survival of dehydration.</title>
        <authorList>
            <person name="Xiao L."/>
            <person name="Yang G."/>
            <person name="Zhang L."/>
            <person name="Yang X."/>
            <person name="Zhao S."/>
            <person name="Ji Z."/>
            <person name="Zhou Q."/>
            <person name="Hu M."/>
            <person name="Wang Y."/>
            <person name="Chen M."/>
            <person name="Xu Y."/>
            <person name="Jin H."/>
            <person name="Xiao X."/>
            <person name="Hu G."/>
            <person name="Bao F."/>
            <person name="Hu Y."/>
            <person name="Wan P."/>
            <person name="Li L."/>
            <person name="Deng X."/>
            <person name="Kuang T."/>
            <person name="Xiang C."/>
            <person name="Zhu J.K."/>
            <person name="Oliver M.J."/>
            <person name="He Y."/>
        </authorList>
    </citation>
    <scope>NUCLEOTIDE SEQUENCE [LARGE SCALE GENOMIC DNA]</scope>
    <source>
        <strain evidence="4">cv. XS01</strain>
    </source>
</reference>
<dbReference type="PANTHER" id="PTHR33286:SF54">
    <property type="entry name" value="BIFUNCTIONAL INHIBITOR_LIPID-TRANSFER PROTEIN_SEED STORAGE 2S ALBUMIN SUPERFAMILY PROTEIN"/>
    <property type="match status" value="1"/>
</dbReference>
<evidence type="ECO:0000256" key="1">
    <source>
        <dbReference type="SAM" id="SignalP"/>
    </source>
</evidence>
<dbReference type="AlphaFoldDB" id="A0A2Z7D5M9"/>
<dbReference type="EMBL" id="KQ989523">
    <property type="protein sequence ID" value="KZV54450.1"/>
    <property type="molecule type" value="Genomic_DNA"/>
</dbReference>
<dbReference type="PANTHER" id="PTHR33286">
    <property type="entry name" value="BIFUNCTIONAL INHIBITOR/LIPID-TRANSFER PROTEIN/SEED STORAGE 2S ALBUMIN SUPERFAMILY PROTEIN"/>
    <property type="match status" value="1"/>
</dbReference>
<keyword evidence="1" id="KW-0732">Signal</keyword>
<feature type="domain" description="Bifunctional inhibitor/plant lipid transfer protein/seed storage helical" evidence="2">
    <location>
        <begin position="26"/>
        <end position="100"/>
    </location>
</feature>
<proteinExistence type="predicted"/>
<dbReference type="InterPro" id="IPR044741">
    <property type="entry name" value="NsLTP-like"/>
</dbReference>
<evidence type="ECO:0000313" key="4">
    <source>
        <dbReference type="Proteomes" id="UP000250235"/>
    </source>
</evidence>
<protein>
    <submittedName>
        <fullName evidence="3">Protease inhibitor/seed storage/lipid transfer family protein</fullName>
    </submittedName>
</protein>
<dbReference type="CDD" id="cd04660">
    <property type="entry name" value="nsLTP_like"/>
    <property type="match status" value="1"/>
</dbReference>
<dbReference type="SUPFAM" id="SSF47699">
    <property type="entry name" value="Bifunctional inhibitor/lipid-transfer protein/seed storage 2S albumin"/>
    <property type="match status" value="1"/>
</dbReference>
<dbReference type="Pfam" id="PF14368">
    <property type="entry name" value="LTP_2"/>
    <property type="match status" value="1"/>
</dbReference>
<dbReference type="InterPro" id="IPR016140">
    <property type="entry name" value="Bifunc_inhib/LTP/seed_store"/>
</dbReference>
<dbReference type="InterPro" id="IPR036312">
    <property type="entry name" value="Bifun_inhib/LTP/seed_sf"/>
</dbReference>
<accession>A0A2Z7D5M9</accession>